<comment type="similarity">
    <text evidence="3">Belongs to the GCKR-like family. MurNAc-6-P etherase subfamily.</text>
</comment>
<dbReference type="EMBL" id="BAABBA010000004">
    <property type="protein sequence ID" value="GAA4286620.1"/>
    <property type="molecule type" value="Genomic_DNA"/>
</dbReference>
<dbReference type="EC" id="4.2.1.126" evidence="3"/>
<dbReference type="SUPFAM" id="SSF53697">
    <property type="entry name" value="SIS domain"/>
    <property type="match status" value="1"/>
</dbReference>
<comment type="miscellaneous">
    <text evidence="3">A lyase-type mechanism (elimination/hydration) is suggested for the cleavage of the lactyl ether bond of MurNAc 6-phosphate, with the formation of an alpha,beta-unsaturated aldehyde intermediate with (E)-stereochemistry, followed by the syn addition of water to give product.</text>
</comment>
<comment type="catalytic activity">
    <reaction evidence="3">
        <text>N-acetyl-D-muramate 6-phosphate + H2O = N-acetyl-D-glucosamine 6-phosphate + (R)-lactate</text>
        <dbReference type="Rhea" id="RHEA:26410"/>
        <dbReference type="ChEBI" id="CHEBI:15377"/>
        <dbReference type="ChEBI" id="CHEBI:16004"/>
        <dbReference type="ChEBI" id="CHEBI:57513"/>
        <dbReference type="ChEBI" id="CHEBI:58722"/>
        <dbReference type="EC" id="4.2.1.126"/>
    </reaction>
</comment>
<dbReference type="InterPro" id="IPR005488">
    <property type="entry name" value="Etherase_MurQ"/>
</dbReference>
<keyword evidence="6" id="KW-1185">Reference proteome</keyword>
<feature type="domain" description="SIS" evidence="4">
    <location>
        <begin position="65"/>
        <end position="226"/>
    </location>
</feature>
<evidence type="ECO:0000313" key="6">
    <source>
        <dbReference type="Proteomes" id="UP001499841"/>
    </source>
</evidence>
<evidence type="ECO:0000256" key="2">
    <source>
        <dbReference type="ARBA" id="ARBA00023277"/>
    </source>
</evidence>
<protein>
    <recommendedName>
        <fullName evidence="3">N-acetylmuramic acid 6-phosphate etherase</fullName>
        <shortName evidence="3">MurNAc-6-P etherase</shortName>
        <ecNumber evidence="3">4.2.1.126</ecNumber>
    </recommendedName>
    <alternativeName>
        <fullName evidence="3">N-acetylmuramic acid 6-phosphate hydrolase</fullName>
    </alternativeName>
    <alternativeName>
        <fullName evidence="3">N-acetylmuramic acid 6-phosphate lyase</fullName>
    </alternativeName>
</protein>
<keyword evidence="2 3" id="KW-0119">Carbohydrate metabolism</keyword>
<evidence type="ECO:0000259" key="4">
    <source>
        <dbReference type="PROSITE" id="PS51464"/>
    </source>
</evidence>
<dbReference type="PANTHER" id="PTHR10088:SF4">
    <property type="entry name" value="GLUCOKINASE REGULATORY PROTEIN"/>
    <property type="match status" value="1"/>
</dbReference>
<dbReference type="Gene3D" id="3.40.50.10490">
    <property type="entry name" value="Glucose-6-phosphate isomerase like protein, domain 1"/>
    <property type="match status" value="1"/>
</dbReference>
<dbReference type="InterPro" id="IPR046348">
    <property type="entry name" value="SIS_dom_sf"/>
</dbReference>
<dbReference type="NCBIfam" id="NF003915">
    <property type="entry name" value="PRK05441.1"/>
    <property type="match status" value="1"/>
</dbReference>
<dbReference type="InterPro" id="IPR001347">
    <property type="entry name" value="SIS_dom"/>
</dbReference>
<dbReference type="NCBIfam" id="NF009222">
    <property type="entry name" value="PRK12570.1"/>
    <property type="match status" value="1"/>
</dbReference>
<evidence type="ECO:0000256" key="1">
    <source>
        <dbReference type="ARBA" id="ARBA00023239"/>
    </source>
</evidence>
<sequence length="321" mass="33107">MSRTDNDWREVIGLRSPTEERNPRTVEIDQLPARELVALVMAEDRSVLDAVAAAAGPVAQLVERAVRAIAAGGRVHYVGSGTSGRLGVLDAVELLPTYDVGEEAFRAHLAGGEGAMMLAVEGAEDDAGAGRTLGEQFGPDDLVVGLTASGRTPFVGGALAAARDRGAATALVSTNPAAPLAGSVDVAVLVDTGPEVVTGSTRMKAATAQKLVLNTFSTAVMVRLGKTYSNLMIEVRPTNQKLRARTVRMLVQATDQEPARCARVLEEAGGRVRVALVALLAGSTVEAAARAAEEFPPDPARADDPAGVRSAVAALSGAGVR</sequence>
<feature type="active site" evidence="3">
    <location>
        <position position="124"/>
    </location>
</feature>
<dbReference type="Gene3D" id="1.10.8.1080">
    <property type="match status" value="1"/>
</dbReference>
<dbReference type="InterPro" id="IPR040190">
    <property type="entry name" value="MURQ/GCKR"/>
</dbReference>
<dbReference type="PANTHER" id="PTHR10088">
    <property type="entry name" value="GLUCOKINASE REGULATORY PROTEIN"/>
    <property type="match status" value="1"/>
</dbReference>
<evidence type="ECO:0000313" key="5">
    <source>
        <dbReference type="EMBL" id="GAA4286620.1"/>
    </source>
</evidence>
<dbReference type="CDD" id="cd05007">
    <property type="entry name" value="SIS_Etherase"/>
    <property type="match status" value="1"/>
</dbReference>
<dbReference type="RefSeq" id="WP_345038340.1">
    <property type="nucleotide sequence ID" value="NZ_BAABBA010000004.1"/>
</dbReference>
<feature type="active site" description="Proton donor" evidence="3">
    <location>
        <position position="93"/>
    </location>
</feature>
<reference evidence="6" key="1">
    <citation type="journal article" date="2019" name="Int. J. Syst. Evol. Microbiol.">
        <title>The Global Catalogue of Microorganisms (GCM) 10K type strain sequencing project: providing services to taxonomists for standard genome sequencing and annotation.</title>
        <authorList>
            <consortium name="The Broad Institute Genomics Platform"/>
            <consortium name="The Broad Institute Genome Sequencing Center for Infectious Disease"/>
            <person name="Wu L."/>
            <person name="Ma J."/>
        </authorList>
    </citation>
    <scope>NUCLEOTIDE SEQUENCE [LARGE SCALE GENOMIC DNA]</scope>
    <source>
        <strain evidence="6">JCM 17459</strain>
    </source>
</reference>
<proteinExistence type="inferred from homology"/>
<dbReference type="PROSITE" id="PS51464">
    <property type="entry name" value="SIS"/>
    <property type="match status" value="1"/>
</dbReference>
<comment type="pathway">
    <text evidence="3">Amino-sugar metabolism; N-acetylmuramate degradation.</text>
</comment>
<comment type="subunit">
    <text evidence="3">Homodimer.</text>
</comment>
<dbReference type="HAMAP" id="MF_00068">
    <property type="entry name" value="MurQ"/>
    <property type="match status" value="1"/>
</dbReference>
<organism evidence="5 6">
    <name type="scientific">Georgenia daeguensis</name>
    <dbReference type="NCBI Taxonomy" id="908355"/>
    <lineage>
        <taxon>Bacteria</taxon>
        <taxon>Bacillati</taxon>
        <taxon>Actinomycetota</taxon>
        <taxon>Actinomycetes</taxon>
        <taxon>Micrococcales</taxon>
        <taxon>Bogoriellaceae</taxon>
        <taxon>Georgenia</taxon>
    </lineage>
</organism>
<accession>A0ABP8ERN4</accession>
<comment type="caution">
    <text evidence="5">The sequence shown here is derived from an EMBL/GenBank/DDBJ whole genome shotgun (WGS) entry which is preliminary data.</text>
</comment>
<keyword evidence="1 3" id="KW-0456">Lyase</keyword>
<dbReference type="PROSITE" id="PS01272">
    <property type="entry name" value="GCKR"/>
    <property type="match status" value="1"/>
</dbReference>
<gene>
    <name evidence="3" type="primary">murQ</name>
    <name evidence="5" type="ORF">GCM10022262_09790</name>
</gene>
<dbReference type="Pfam" id="PF22645">
    <property type="entry name" value="GKRP_SIS_N"/>
    <property type="match status" value="1"/>
</dbReference>
<comment type="function">
    <text evidence="3">Specifically catalyzes the cleavage of the D-lactyl ether substituent of MurNAc 6-phosphate, producing GlcNAc 6-phosphate and D-lactate.</text>
</comment>
<name>A0ABP8ERN4_9MICO</name>
<dbReference type="Proteomes" id="UP001499841">
    <property type="component" value="Unassembled WGS sequence"/>
</dbReference>
<dbReference type="InterPro" id="IPR005486">
    <property type="entry name" value="Glucokinase_regulatory_CS"/>
</dbReference>
<evidence type="ECO:0000256" key="3">
    <source>
        <dbReference type="HAMAP-Rule" id="MF_00068"/>
    </source>
</evidence>